<proteinExistence type="predicted"/>
<evidence type="ECO:0000313" key="4">
    <source>
        <dbReference type="Proteomes" id="UP000516764"/>
    </source>
</evidence>
<feature type="signal peptide" evidence="1">
    <location>
        <begin position="1"/>
        <end position="20"/>
    </location>
</feature>
<dbReference type="Pfam" id="PF22322">
    <property type="entry name" value="DUF6973"/>
    <property type="match status" value="1"/>
</dbReference>
<evidence type="ECO:0000259" key="2">
    <source>
        <dbReference type="Pfam" id="PF22322"/>
    </source>
</evidence>
<dbReference type="RefSeq" id="WP_088352582.1">
    <property type="nucleotide sequence ID" value="NZ_CP061813.1"/>
</dbReference>
<feature type="chain" id="PRO_5032388404" description="DUF6973 domain-containing protein" evidence="1">
    <location>
        <begin position="21"/>
        <end position="207"/>
    </location>
</feature>
<keyword evidence="1" id="KW-0732">Signal</keyword>
<accession>A0A7L8AD20</accession>
<dbReference type="KEGG" id="phal:H9I45_11040"/>
<sequence>MKKLLPILFFVFVVSTNAQSDFKSFLKLSGPIKTWVLFHPFKAKKSLEISMETNRVADSIRKTNLLDGDPAGGQVDAFRHAYWMARLRQELGKSSARSLGKAHERDNYITYKKMKLEDGVVPDEISSEMDLYNNEEGLKIITRNSEVSKNGLIFRIVNAIHHGKMKIIKKDKDGNFLTCDGKIIPKESLKRKWKNSKCLISSNQKIR</sequence>
<evidence type="ECO:0000313" key="3">
    <source>
        <dbReference type="EMBL" id="QOD59882.1"/>
    </source>
</evidence>
<feature type="domain" description="DUF6973" evidence="2">
    <location>
        <begin position="34"/>
        <end position="163"/>
    </location>
</feature>
<name>A0A7L8AD20_9FLAO</name>
<keyword evidence="4" id="KW-1185">Reference proteome</keyword>
<protein>
    <recommendedName>
        <fullName evidence="2">DUF6973 domain-containing protein</fullName>
    </recommendedName>
</protein>
<dbReference type="OrthoDB" id="1187707at2"/>
<evidence type="ECO:0000256" key="1">
    <source>
        <dbReference type="SAM" id="SignalP"/>
    </source>
</evidence>
<dbReference type="AlphaFoldDB" id="A0A7L8AD20"/>
<dbReference type="InterPro" id="IPR054246">
    <property type="entry name" value="DUF6973"/>
</dbReference>
<organism evidence="3 4">
    <name type="scientific">Polaribacter haliotis</name>
    <dbReference type="NCBI Taxonomy" id="1888915"/>
    <lineage>
        <taxon>Bacteria</taxon>
        <taxon>Pseudomonadati</taxon>
        <taxon>Bacteroidota</taxon>
        <taxon>Flavobacteriia</taxon>
        <taxon>Flavobacteriales</taxon>
        <taxon>Flavobacteriaceae</taxon>
    </lineage>
</organism>
<reference evidence="3 4" key="1">
    <citation type="journal article" date="2016" name="Int. J. Syst. Evol. Microbiol.">
        <title>Polaribacter haliotis sp. nov., isolated from the gut of abalone Haliotis discus hannai.</title>
        <authorList>
            <person name="Kim Y.O."/>
            <person name="Park I.S."/>
            <person name="Park S."/>
            <person name="Nam B.H."/>
            <person name="Park J.M."/>
            <person name="Kim D.G."/>
            <person name="Yoon J.H."/>
        </authorList>
    </citation>
    <scope>NUCLEOTIDE SEQUENCE [LARGE SCALE GENOMIC DNA]</scope>
    <source>
        <strain evidence="3 4">KCTC 52418</strain>
    </source>
</reference>
<dbReference type="EMBL" id="CP061813">
    <property type="protein sequence ID" value="QOD59882.1"/>
    <property type="molecule type" value="Genomic_DNA"/>
</dbReference>
<gene>
    <name evidence="3" type="ORF">H9I45_11040</name>
</gene>
<dbReference type="Proteomes" id="UP000516764">
    <property type="component" value="Chromosome"/>
</dbReference>